<dbReference type="SMART" id="SM00947">
    <property type="entry name" value="Pro_CA"/>
    <property type="match status" value="1"/>
</dbReference>
<dbReference type="InterPro" id="IPR001765">
    <property type="entry name" value="Carbonic_anhydrase"/>
</dbReference>
<dbReference type="PROSITE" id="PS00704">
    <property type="entry name" value="PROK_CO2_ANHYDRASE_1"/>
    <property type="match status" value="1"/>
</dbReference>
<comment type="cofactor">
    <cofactor evidence="7">
        <name>Zn(2+)</name>
        <dbReference type="ChEBI" id="CHEBI:29105"/>
    </cofactor>
    <text evidence="7">Binds 1 zinc ion per subunit.</text>
</comment>
<name>A0A3D9ZMS6_9ACTN</name>
<keyword evidence="7" id="KW-0479">Metal-binding</keyword>
<dbReference type="GO" id="GO:0004089">
    <property type="term" value="F:carbonate dehydratase activity"/>
    <property type="evidence" value="ECO:0007669"/>
    <property type="project" value="UniProtKB-EC"/>
</dbReference>
<comment type="function">
    <text evidence="5">Catalyzes the reversible hydration of carbon dioxide to form bicarbonate.</text>
</comment>
<dbReference type="PANTHER" id="PTHR11002:SF79">
    <property type="entry name" value="CARBONIC ANHYDRASE 2"/>
    <property type="match status" value="1"/>
</dbReference>
<dbReference type="GO" id="GO:0008270">
    <property type="term" value="F:zinc ion binding"/>
    <property type="evidence" value="ECO:0007669"/>
    <property type="project" value="InterPro"/>
</dbReference>
<dbReference type="InterPro" id="IPR015892">
    <property type="entry name" value="Carbonic_anhydrase_CS"/>
</dbReference>
<feature type="binding site" evidence="7">
    <location>
        <position position="42"/>
    </location>
    <ligand>
        <name>Zn(2+)</name>
        <dbReference type="ChEBI" id="CHEBI:29105"/>
    </ligand>
</feature>
<gene>
    <name evidence="8" type="ORF">DFJ67_4525</name>
</gene>
<organism evidence="8 9">
    <name type="scientific">Asanoa ferruginea</name>
    <dbReference type="NCBI Taxonomy" id="53367"/>
    <lineage>
        <taxon>Bacteria</taxon>
        <taxon>Bacillati</taxon>
        <taxon>Actinomycetota</taxon>
        <taxon>Actinomycetes</taxon>
        <taxon>Micromonosporales</taxon>
        <taxon>Micromonosporaceae</taxon>
        <taxon>Asanoa</taxon>
    </lineage>
</organism>
<dbReference type="InterPro" id="IPR036874">
    <property type="entry name" value="Carbonic_anhydrase_sf"/>
</dbReference>
<comment type="caution">
    <text evidence="8">The sequence shown here is derived from an EMBL/GenBank/DDBJ whole genome shotgun (WGS) entry which is preliminary data.</text>
</comment>
<keyword evidence="9" id="KW-1185">Reference proteome</keyword>
<dbReference type="AlphaFoldDB" id="A0A3D9ZMS6"/>
<feature type="binding site" evidence="7">
    <location>
        <position position="44"/>
    </location>
    <ligand>
        <name>Zn(2+)</name>
        <dbReference type="ChEBI" id="CHEBI:29105"/>
    </ligand>
</feature>
<keyword evidence="3 7" id="KW-0862">Zinc</keyword>
<dbReference type="CDD" id="cd03378">
    <property type="entry name" value="beta_CA_cladeC"/>
    <property type="match status" value="1"/>
</dbReference>
<dbReference type="GO" id="GO:0015976">
    <property type="term" value="P:carbon utilization"/>
    <property type="evidence" value="ECO:0007669"/>
    <property type="project" value="InterPro"/>
</dbReference>
<protein>
    <recommendedName>
        <fullName evidence="2">carbonic anhydrase</fullName>
        <ecNumber evidence="2">4.2.1.1</ecNumber>
    </recommendedName>
</protein>
<evidence type="ECO:0000256" key="5">
    <source>
        <dbReference type="ARBA" id="ARBA00024993"/>
    </source>
</evidence>
<dbReference type="SUPFAM" id="SSF53056">
    <property type="entry name" value="beta-carbonic anhydrase, cab"/>
    <property type="match status" value="1"/>
</dbReference>
<evidence type="ECO:0000256" key="4">
    <source>
        <dbReference type="ARBA" id="ARBA00023239"/>
    </source>
</evidence>
<dbReference type="Pfam" id="PF00484">
    <property type="entry name" value="Pro_CA"/>
    <property type="match status" value="1"/>
</dbReference>
<dbReference type="Proteomes" id="UP000256913">
    <property type="component" value="Unassembled WGS sequence"/>
</dbReference>
<evidence type="ECO:0000256" key="6">
    <source>
        <dbReference type="ARBA" id="ARBA00048348"/>
    </source>
</evidence>
<keyword evidence="4" id="KW-0456">Lyase</keyword>
<dbReference type="EC" id="4.2.1.1" evidence="2"/>
<accession>A0A3D9ZMS6</accession>
<comment type="catalytic activity">
    <reaction evidence="6">
        <text>hydrogencarbonate + H(+) = CO2 + H2O</text>
        <dbReference type="Rhea" id="RHEA:10748"/>
        <dbReference type="ChEBI" id="CHEBI:15377"/>
        <dbReference type="ChEBI" id="CHEBI:15378"/>
        <dbReference type="ChEBI" id="CHEBI:16526"/>
        <dbReference type="ChEBI" id="CHEBI:17544"/>
        <dbReference type="EC" id="4.2.1.1"/>
    </reaction>
</comment>
<comment type="similarity">
    <text evidence="1">Belongs to the beta-class carbonic anhydrase family.</text>
</comment>
<evidence type="ECO:0000313" key="9">
    <source>
        <dbReference type="Proteomes" id="UP000256913"/>
    </source>
</evidence>
<sequence length="188" mass="19400">MERLLAGNRRFRAGRARHPRQSPADVRRLAAGQRPFAVVLGCADSRVSPEVLFDQGLGDLFDNRVAGNVVDPVVLGSVEFAVSEFAPALLLVLGHERCGAITAAVSALSTGRAPAGSIGAVVEALRPAVAAVHDAPGDPVENAVVANVRHQAGLLTARSAIVQSAVAAGTTRVVGARYDLNTAEVTLV</sequence>
<evidence type="ECO:0000256" key="2">
    <source>
        <dbReference type="ARBA" id="ARBA00012925"/>
    </source>
</evidence>
<evidence type="ECO:0000256" key="3">
    <source>
        <dbReference type="ARBA" id="ARBA00022833"/>
    </source>
</evidence>
<feature type="binding site" evidence="7">
    <location>
        <position position="95"/>
    </location>
    <ligand>
        <name>Zn(2+)</name>
        <dbReference type="ChEBI" id="CHEBI:29105"/>
    </ligand>
</feature>
<dbReference type="EMBL" id="QUMQ01000001">
    <property type="protein sequence ID" value="REF98507.1"/>
    <property type="molecule type" value="Genomic_DNA"/>
</dbReference>
<feature type="binding site" evidence="7">
    <location>
        <position position="98"/>
    </location>
    <ligand>
        <name>Zn(2+)</name>
        <dbReference type="ChEBI" id="CHEBI:29105"/>
    </ligand>
</feature>
<evidence type="ECO:0000256" key="1">
    <source>
        <dbReference type="ARBA" id="ARBA00006217"/>
    </source>
</evidence>
<reference evidence="8 9" key="1">
    <citation type="submission" date="2018-08" db="EMBL/GenBank/DDBJ databases">
        <title>Sequencing the genomes of 1000 actinobacteria strains.</title>
        <authorList>
            <person name="Klenk H.-P."/>
        </authorList>
    </citation>
    <scope>NUCLEOTIDE SEQUENCE [LARGE SCALE GENOMIC DNA]</scope>
    <source>
        <strain evidence="8 9">DSM 44099</strain>
    </source>
</reference>
<evidence type="ECO:0000313" key="8">
    <source>
        <dbReference type="EMBL" id="REF98507.1"/>
    </source>
</evidence>
<dbReference type="PANTHER" id="PTHR11002">
    <property type="entry name" value="CARBONIC ANHYDRASE"/>
    <property type="match status" value="1"/>
</dbReference>
<dbReference type="Gene3D" id="3.40.1050.10">
    <property type="entry name" value="Carbonic anhydrase"/>
    <property type="match status" value="1"/>
</dbReference>
<evidence type="ECO:0000256" key="7">
    <source>
        <dbReference type="PIRSR" id="PIRSR601765-1"/>
    </source>
</evidence>
<proteinExistence type="inferred from homology"/>